<proteinExistence type="predicted"/>
<gene>
    <name evidence="1" type="ORF">PENTCL1PPCAC_30121</name>
</gene>
<feature type="non-terminal residue" evidence="1">
    <location>
        <position position="71"/>
    </location>
</feature>
<evidence type="ECO:0000313" key="1">
    <source>
        <dbReference type="EMBL" id="GMT07947.1"/>
    </source>
</evidence>
<comment type="caution">
    <text evidence="1">The sequence shown here is derived from an EMBL/GenBank/DDBJ whole genome shotgun (WGS) entry which is preliminary data.</text>
</comment>
<dbReference type="AlphaFoldDB" id="A0AAV5UNT3"/>
<organism evidence="1 2">
    <name type="scientific">Pristionchus entomophagus</name>
    <dbReference type="NCBI Taxonomy" id="358040"/>
    <lineage>
        <taxon>Eukaryota</taxon>
        <taxon>Metazoa</taxon>
        <taxon>Ecdysozoa</taxon>
        <taxon>Nematoda</taxon>
        <taxon>Chromadorea</taxon>
        <taxon>Rhabditida</taxon>
        <taxon>Rhabditina</taxon>
        <taxon>Diplogasteromorpha</taxon>
        <taxon>Diplogasteroidea</taxon>
        <taxon>Neodiplogasteridae</taxon>
        <taxon>Pristionchus</taxon>
    </lineage>
</organism>
<keyword evidence="2" id="KW-1185">Reference proteome</keyword>
<accession>A0AAV5UNT3</accession>
<reference evidence="1" key="1">
    <citation type="submission" date="2023-10" db="EMBL/GenBank/DDBJ databases">
        <title>Genome assembly of Pristionchus species.</title>
        <authorList>
            <person name="Yoshida K."/>
            <person name="Sommer R.J."/>
        </authorList>
    </citation>
    <scope>NUCLEOTIDE SEQUENCE</scope>
    <source>
        <strain evidence="1">RS0144</strain>
    </source>
</reference>
<feature type="non-terminal residue" evidence="1">
    <location>
        <position position="1"/>
    </location>
</feature>
<name>A0AAV5UNT3_9BILA</name>
<dbReference type="EMBL" id="BTSX01000006">
    <property type="protein sequence ID" value="GMT07947.1"/>
    <property type="molecule type" value="Genomic_DNA"/>
</dbReference>
<sequence length="71" mass="8160">GVFLGIFAVTEAFVEFEHSRLYDEKDFDGNHITRLNEYCVLGCHVYVSVPNNSTEVSKKIYIYVSHEKATE</sequence>
<dbReference type="Proteomes" id="UP001432027">
    <property type="component" value="Unassembled WGS sequence"/>
</dbReference>
<evidence type="ECO:0000313" key="2">
    <source>
        <dbReference type="Proteomes" id="UP001432027"/>
    </source>
</evidence>
<protein>
    <submittedName>
        <fullName evidence="1">Uncharacterized protein</fullName>
    </submittedName>
</protein>